<reference evidence="1" key="1">
    <citation type="journal article" date="2014" name="Front. Microbiol.">
        <title>High frequency of phylogenetically diverse reductive dehalogenase-homologous genes in deep subseafloor sedimentary metagenomes.</title>
        <authorList>
            <person name="Kawai M."/>
            <person name="Futagami T."/>
            <person name="Toyoda A."/>
            <person name="Takaki Y."/>
            <person name="Nishi S."/>
            <person name="Hori S."/>
            <person name="Arai W."/>
            <person name="Tsubouchi T."/>
            <person name="Morono Y."/>
            <person name="Uchiyama I."/>
            <person name="Ito T."/>
            <person name="Fujiyama A."/>
            <person name="Inagaki F."/>
            <person name="Takami H."/>
        </authorList>
    </citation>
    <scope>NUCLEOTIDE SEQUENCE</scope>
    <source>
        <strain evidence="1">Expedition CK06-06</strain>
    </source>
</reference>
<protein>
    <recommendedName>
        <fullName evidence="2">Heparin-sulfate lyase N-terminal domain-containing protein</fullName>
    </recommendedName>
</protein>
<comment type="caution">
    <text evidence="1">The sequence shown here is derived from an EMBL/GenBank/DDBJ whole genome shotgun (WGS) entry which is preliminary data.</text>
</comment>
<gene>
    <name evidence="1" type="ORF">S01H1_70297</name>
</gene>
<evidence type="ECO:0000313" key="1">
    <source>
        <dbReference type="EMBL" id="GAG32389.1"/>
    </source>
</evidence>
<accession>X0WN34</accession>
<sequence>PRLMRNVIAQYFRGSELSRFVSARRRRGTHAQTRLFDFLHEEAPDEPLDVRTFPLAHHAAGIGKVFARGDWTDDATWLRFECGHWWNQHQHFEAGNFEIFRYEPLAAESGEYTDWDSPHAVNWLIRTVAHNCILVHQDDETWRNVRNRQGRPLANDGGQANDVFYRHTLEEWEREREHFERGTIIACENRPDFMHVAGDCTRAYAKSKVSLCLRQVVFLRPHTIVILDRVTSVRPEYEKTWLLHCY</sequence>
<dbReference type="EMBL" id="BARS01046736">
    <property type="protein sequence ID" value="GAG32389.1"/>
    <property type="molecule type" value="Genomic_DNA"/>
</dbReference>
<evidence type="ECO:0008006" key="2">
    <source>
        <dbReference type="Google" id="ProtNLM"/>
    </source>
</evidence>
<dbReference type="AlphaFoldDB" id="X0WN34"/>
<feature type="non-terminal residue" evidence="1">
    <location>
        <position position="246"/>
    </location>
</feature>
<organism evidence="1">
    <name type="scientific">marine sediment metagenome</name>
    <dbReference type="NCBI Taxonomy" id="412755"/>
    <lineage>
        <taxon>unclassified sequences</taxon>
        <taxon>metagenomes</taxon>
        <taxon>ecological metagenomes</taxon>
    </lineage>
</organism>
<proteinExistence type="predicted"/>
<name>X0WN34_9ZZZZ</name>
<dbReference type="Gene3D" id="2.70.98.70">
    <property type="match status" value="1"/>
</dbReference>
<feature type="non-terminal residue" evidence="1">
    <location>
        <position position="1"/>
    </location>
</feature>